<evidence type="ECO:0000313" key="3">
    <source>
        <dbReference type="Proteomes" id="UP001596004"/>
    </source>
</evidence>
<dbReference type="Proteomes" id="UP001596004">
    <property type="component" value="Unassembled WGS sequence"/>
</dbReference>
<evidence type="ECO:0000313" key="2">
    <source>
        <dbReference type="EMBL" id="MFC4535356.1"/>
    </source>
</evidence>
<organism evidence="2 3">
    <name type="scientific">Sphaerisporangium dianthi</name>
    <dbReference type="NCBI Taxonomy" id="1436120"/>
    <lineage>
        <taxon>Bacteria</taxon>
        <taxon>Bacillati</taxon>
        <taxon>Actinomycetota</taxon>
        <taxon>Actinomycetes</taxon>
        <taxon>Streptosporangiales</taxon>
        <taxon>Streptosporangiaceae</taxon>
        <taxon>Sphaerisporangium</taxon>
    </lineage>
</organism>
<feature type="region of interest" description="Disordered" evidence="1">
    <location>
        <begin position="801"/>
        <end position="822"/>
    </location>
</feature>
<sequence length="822" mass="89277">MRRYTARSWPALVGGALIMAILSALVNRQPSVWASVVAALAGTIAGMLAEDQGAARAKKAARPAAGGLHRDAGGRLPVVRDLDDPVALGVHPAALPREGDGGREPSFVRRDLSDSIERAIKESGFVLIVGASTAGKSRAAYEAIHACLPDHRVVYPLYRAAFPAAVRAARRERLAVLWLDDLERYVDADEFNAQTFRMLLCTRSGAVKIVATLRARERAAFSPQCDNAMQGGAEIRRNVREVLALAREVHLSRRWSDKEVRQAAESRDDRLSTAAAHAGRFGVAEYLAAGPQLYQDWQDALSGTGVPVRPGVGGPRAGALVAAAVDTRRAGYHVPLPVPVLRRLHEHYLAQIGGSSTHPEPWEQALEWATEPLYGTSSLLIPGDGDQKDGYLAFDYLPDAVDAEPCPPPIPRQTWNILVEHGGPRDCVGIGRSAFDRAQYEVAETALRKGWTVASLDAAVELACCLGWTGRHRAALDVLDAAIDLAEFMPGADPDHLLTLQLDMVLWMALGGDALGALPLSRRLAEDTAALRGEHDPLTLSARVGLSRCLGLTGRGRDALRLARRTAATARSVLGDAHEVTASATFEVAAATTHLGDFAGALRLWQAALDERIRQEGPDSQWHIDYYCNIAGIQGECGEHSAAKAAAERAVELADKYVAPGHVRYWTSHYRLALYTAMAGDPEGGLRLADRLLTDATRLHGFRHPVTLWCRHLRAQIMYELGRFLQACLEWERLVEDARAVRPQDVRLLLDCRAEIARCMYRLGAHAHAVARLEAVIVEYTLIFGPDNRGAASWRRKLGALRQEPSHASATTTAPSASLDRP</sequence>
<accession>A0ABV9CQA1</accession>
<keyword evidence="3" id="KW-1185">Reference proteome</keyword>
<feature type="compositionally biased region" description="Low complexity" evidence="1">
    <location>
        <begin position="806"/>
        <end position="822"/>
    </location>
</feature>
<dbReference type="InterPro" id="IPR011990">
    <property type="entry name" value="TPR-like_helical_dom_sf"/>
</dbReference>
<protein>
    <submittedName>
        <fullName evidence="2">Tetratricopeptide repeat protein</fullName>
    </submittedName>
</protein>
<comment type="caution">
    <text evidence="2">The sequence shown here is derived from an EMBL/GenBank/DDBJ whole genome shotgun (WGS) entry which is preliminary data.</text>
</comment>
<evidence type="ECO:0000256" key="1">
    <source>
        <dbReference type="SAM" id="MobiDB-lite"/>
    </source>
</evidence>
<dbReference type="PANTHER" id="PTHR46082">
    <property type="entry name" value="ATP/GTP-BINDING PROTEIN-RELATED"/>
    <property type="match status" value="1"/>
</dbReference>
<dbReference type="SUPFAM" id="SSF48452">
    <property type="entry name" value="TPR-like"/>
    <property type="match status" value="2"/>
</dbReference>
<dbReference type="Gene3D" id="1.25.40.10">
    <property type="entry name" value="Tetratricopeptide repeat domain"/>
    <property type="match status" value="2"/>
</dbReference>
<name>A0ABV9CQA1_9ACTN</name>
<dbReference type="PANTHER" id="PTHR46082:SF6">
    <property type="entry name" value="AAA+ ATPASE DOMAIN-CONTAINING PROTEIN-RELATED"/>
    <property type="match status" value="1"/>
</dbReference>
<dbReference type="RefSeq" id="WP_380847748.1">
    <property type="nucleotide sequence ID" value="NZ_JBHSFP010000030.1"/>
</dbReference>
<proteinExistence type="predicted"/>
<dbReference type="InterPro" id="IPR053137">
    <property type="entry name" value="NLR-like"/>
</dbReference>
<reference evidence="3" key="1">
    <citation type="journal article" date="2019" name="Int. J. Syst. Evol. Microbiol.">
        <title>The Global Catalogue of Microorganisms (GCM) 10K type strain sequencing project: providing services to taxonomists for standard genome sequencing and annotation.</title>
        <authorList>
            <consortium name="The Broad Institute Genomics Platform"/>
            <consortium name="The Broad Institute Genome Sequencing Center for Infectious Disease"/>
            <person name="Wu L."/>
            <person name="Ma J."/>
        </authorList>
    </citation>
    <scope>NUCLEOTIDE SEQUENCE [LARGE SCALE GENOMIC DNA]</scope>
    <source>
        <strain evidence="3">CGMCC 4.7132</strain>
    </source>
</reference>
<dbReference type="EMBL" id="JBHSFP010000030">
    <property type="protein sequence ID" value="MFC4535356.1"/>
    <property type="molecule type" value="Genomic_DNA"/>
</dbReference>
<gene>
    <name evidence="2" type="ORF">ACFO60_31725</name>
</gene>